<dbReference type="InterPro" id="IPR013783">
    <property type="entry name" value="Ig-like_fold"/>
</dbReference>
<comment type="caution">
    <text evidence="1">The sequence shown here is derived from an EMBL/GenBank/DDBJ whole genome shotgun (WGS) entry which is preliminary data.</text>
</comment>
<gene>
    <name evidence="1" type="ORF">AACH06_13150</name>
</gene>
<accession>A0ABU9BTD6</accession>
<proteinExistence type="predicted"/>
<evidence type="ECO:0000313" key="2">
    <source>
        <dbReference type="Proteomes" id="UP001371218"/>
    </source>
</evidence>
<reference evidence="1 2" key="1">
    <citation type="submission" date="2024-04" db="EMBL/GenBank/DDBJ databases">
        <title>Novel species of the genus Ideonella isolated from streams.</title>
        <authorList>
            <person name="Lu H."/>
        </authorList>
    </citation>
    <scope>NUCLEOTIDE SEQUENCE [LARGE SCALE GENOMIC DNA]</scope>
    <source>
        <strain evidence="1 2">DXS29W</strain>
    </source>
</reference>
<protein>
    <submittedName>
        <fullName evidence="1">Ig domain-containing protein</fullName>
    </submittedName>
</protein>
<evidence type="ECO:0000313" key="1">
    <source>
        <dbReference type="EMBL" id="MEK8031768.1"/>
    </source>
</evidence>
<dbReference type="EMBL" id="JBBUTG010000006">
    <property type="protein sequence ID" value="MEK8031768.1"/>
    <property type="molecule type" value="Genomic_DNA"/>
</dbReference>
<organism evidence="1 2">
    <name type="scientific">Ideonella lacteola</name>
    <dbReference type="NCBI Taxonomy" id="2984193"/>
    <lineage>
        <taxon>Bacteria</taxon>
        <taxon>Pseudomonadati</taxon>
        <taxon>Pseudomonadota</taxon>
        <taxon>Betaproteobacteria</taxon>
        <taxon>Burkholderiales</taxon>
        <taxon>Sphaerotilaceae</taxon>
        <taxon>Ideonella</taxon>
    </lineage>
</organism>
<name>A0ABU9BTD6_9BURK</name>
<dbReference type="SUPFAM" id="SSF49313">
    <property type="entry name" value="Cadherin-like"/>
    <property type="match status" value="1"/>
</dbReference>
<keyword evidence="2" id="KW-1185">Reference proteome</keyword>
<dbReference type="Proteomes" id="UP001371218">
    <property type="component" value="Unassembled WGS sequence"/>
</dbReference>
<dbReference type="Gene3D" id="2.60.40.10">
    <property type="entry name" value="Immunoglobulins"/>
    <property type="match status" value="2"/>
</dbReference>
<dbReference type="RefSeq" id="WP_341426150.1">
    <property type="nucleotide sequence ID" value="NZ_JBBUTG010000006.1"/>
</dbReference>
<sequence>MSRKLSLKSLAADIDAATVRGTLSGYLGGGMTGSLKRNAVAAAPAGTRSACVVLMRTRLAGSYNDGFAHALSLVLTKPWIVVHAACGRPICSRFSTDDLSHLSRAQGRISVARIPARQVCAPNHAHRHAVLGKRTGQGNVHLSSMFPSFRRWAALAAVTSFSGLWLSGCGGGASQDLQVDFGYSAQSDAYLWSDTTMRPNISGLEGNEPTCKLRSGTLPAGLSLDRHSCVVSGVPMETGDYFVGIELSVSGFDGSVSNSLAFRVVPPELKYELNTDQQAWGEPMMPVTPTWTGYSPKAGDSIQYSLYGNDELPAGLSLNSATGEISGMAVDDNNLSGNVTVIGRITHAGQAVEVGAVYSYWFDAPLVVYPDVNGKVGQPFVQMPSLPTALRDGGYVMHFEMDHTRSSCSGFSPFTINAETGQLSGTPTISQAVCLVEVEWTATKGSMVLSHSTIVGYSIAD</sequence>
<dbReference type="Pfam" id="PF05345">
    <property type="entry name" value="He_PIG"/>
    <property type="match status" value="2"/>
</dbReference>
<dbReference type="InterPro" id="IPR015919">
    <property type="entry name" value="Cadherin-like_sf"/>
</dbReference>